<dbReference type="EMBL" id="JAGIOA010000001">
    <property type="protein sequence ID" value="MBP2379769.1"/>
    <property type="molecule type" value="Genomic_DNA"/>
</dbReference>
<sequence length="96" mass="10855">MTGDRIHDHVSVPQGCLTRVPLLTDVGALCHPVFMTPEPIVNVLMPTDLEARRRELLTSVGCSLYDLRDRAHEYALSIEELEVLRELERLEFLAGN</sequence>
<gene>
    <name evidence="1" type="ORF">JOF42_003264</name>
</gene>
<protein>
    <submittedName>
        <fullName evidence="1">Uncharacterized protein</fullName>
    </submittedName>
</protein>
<reference evidence="1 2" key="1">
    <citation type="submission" date="2021-03" db="EMBL/GenBank/DDBJ databases">
        <title>Sequencing the genomes of 1000 actinobacteria strains.</title>
        <authorList>
            <person name="Klenk H.-P."/>
        </authorList>
    </citation>
    <scope>NUCLEOTIDE SEQUENCE [LARGE SCALE GENOMIC DNA]</scope>
    <source>
        <strain evidence="1 2">DSM 13468</strain>
    </source>
</reference>
<keyword evidence="2" id="KW-1185">Reference proteome</keyword>
<dbReference type="RefSeq" id="WP_210098781.1">
    <property type="nucleotide sequence ID" value="NZ_BAAAIO010000002.1"/>
</dbReference>
<organism evidence="1 2">
    <name type="scientific">Microbacterium phyllosphaerae</name>
    <dbReference type="NCBI Taxonomy" id="124798"/>
    <lineage>
        <taxon>Bacteria</taxon>
        <taxon>Bacillati</taxon>
        <taxon>Actinomycetota</taxon>
        <taxon>Actinomycetes</taxon>
        <taxon>Micrococcales</taxon>
        <taxon>Microbacteriaceae</taxon>
        <taxon>Microbacterium</taxon>
    </lineage>
</organism>
<accession>A0ABS4WU80</accession>
<proteinExistence type="predicted"/>
<evidence type="ECO:0000313" key="1">
    <source>
        <dbReference type="EMBL" id="MBP2379769.1"/>
    </source>
</evidence>
<name>A0ABS4WU80_9MICO</name>
<dbReference type="Proteomes" id="UP000703720">
    <property type="component" value="Unassembled WGS sequence"/>
</dbReference>
<comment type="caution">
    <text evidence="1">The sequence shown here is derived from an EMBL/GenBank/DDBJ whole genome shotgun (WGS) entry which is preliminary data.</text>
</comment>
<evidence type="ECO:0000313" key="2">
    <source>
        <dbReference type="Proteomes" id="UP000703720"/>
    </source>
</evidence>